<feature type="transmembrane region" description="Helical" evidence="8">
    <location>
        <begin position="480"/>
        <end position="500"/>
    </location>
</feature>
<evidence type="ECO:0000256" key="1">
    <source>
        <dbReference type="ARBA" id="ARBA00004141"/>
    </source>
</evidence>
<evidence type="ECO:0000256" key="3">
    <source>
        <dbReference type="ARBA" id="ARBA00022448"/>
    </source>
</evidence>
<feature type="transmembrane region" description="Helical" evidence="8">
    <location>
        <begin position="531"/>
        <end position="552"/>
    </location>
</feature>
<dbReference type="HOGENOM" id="CLU_025558_1_0_14"/>
<comment type="similarity">
    <text evidence="2">Belongs to the V-ATPase 116 kDa subunit family.</text>
</comment>
<evidence type="ECO:0000313" key="9">
    <source>
        <dbReference type="EMBL" id="CDR30571.1"/>
    </source>
</evidence>
<feature type="transmembrane region" description="Helical" evidence="8">
    <location>
        <begin position="445"/>
        <end position="468"/>
    </location>
</feature>
<accession>A0A061AG77</accession>
<dbReference type="GO" id="GO:0033179">
    <property type="term" value="C:proton-transporting V-type ATPase, V0 domain"/>
    <property type="evidence" value="ECO:0007669"/>
    <property type="project" value="InterPro"/>
</dbReference>
<dbReference type="OrthoDB" id="9803814at2"/>
<dbReference type="GO" id="GO:0007035">
    <property type="term" value="P:vacuolar acidification"/>
    <property type="evidence" value="ECO:0007669"/>
    <property type="project" value="TreeGrafter"/>
</dbReference>
<dbReference type="Proteomes" id="UP000032434">
    <property type="component" value="Chromosome 1"/>
</dbReference>
<sequence>MIVSMKKAKLIFMEEDFNKIIKTIQVHGFLMLDQKYLKTQSPSEDTIKVSKAIEILDGYLKKSIGGNEVVELERFENLSNNTLLVANEIIEKQNQLTKHKEGFQKFKKKLETVLPYRLLPVEQAKLKNLKFTDVLLGKVKEERLLSLKGFLEGIDAYVDIISKDEFYTYINVVFDKEYYEQAKDILNQHQFIEHEIEKFSQKNPLMIEYYQNEMTKYQDAIVDIENFMIEHTKQLAELKLLYDQQVSKDLRKQINLGKTNQTVYIEGWMRGDQVADLEKVLKDESLTYELETRDANENENVPTALKNNRLIKPFEYITNQFSIPSPKEIDPNPMMSFWYWIIFGIMMGDIGYGLSMILIFGLAAKFGKLRGGIKDLATIFFYSGFTAILAGLVFGSFFGATLYTPLLDPIQDPVPMLIISIAIGIIHIICALIMKMINTAKQGDILTGIADGLSWILILLGISIYAATMFIQLDAMLMNILTYIALGSIGIGVLIIIVLSGRHTKSIFGKIMSAFGGLYSSTSYLSDVLSYSRILALALSSAVIAFTMNLLADMVWNSIPFVGFLLGIVVYLVGHIFNFVMGLLSAYVHAGRLQYLEYYGKFYEGGGYLFEPLQLQLKYVYQVNLKEKK</sequence>
<proteinExistence type="inferred from homology"/>
<dbReference type="Pfam" id="PF01496">
    <property type="entry name" value="V_ATPase_I"/>
    <property type="match status" value="2"/>
</dbReference>
<feature type="transmembrane region" description="Helical" evidence="8">
    <location>
        <begin position="414"/>
        <end position="433"/>
    </location>
</feature>
<dbReference type="GO" id="GO:0046961">
    <property type="term" value="F:proton-transporting ATPase activity, rotational mechanism"/>
    <property type="evidence" value="ECO:0007669"/>
    <property type="project" value="InterPro"/>
</dbReference>
<keyword evidence="10" id="KW-1185">Reference proteome</keyword>
<dbReference type="RefSeq" id="WP_045749106.1">
    <property type="nucleotide sequence ID" value="NZ_FUZK01000003.1"/>
</dbReference>
<evidence type="ECO:0000256" key="8">
    <source>
        <dbReference type="SAM" id="Phobius"/>
    </source>
</evidence>
<dbReference type="PATRIC" id="fig|35623.3.peg.499"/>
<feature type="transmembrane region" description="Helical" evidence="8">
    <location>
        <begin position="376"/>
        <end position="402"/>
    </location>
</feature>
<name>A0A061AG77_9MOLU</name>
<dbReference type="GO" id="GO:0051117">
    <property type="term" value="F:ATPase binding"/>
    <property type="evidence" value="ECO:0007669"/>
    <property type="project" value="TreeGrafter"/>
</dbReference>
<evidence type="ECO:0000256" key="2">
    <source>
        <dbReference type="ARBA" id="ARBA00009904"/>
    </source>
</evidence>
<organism evidence="9 10">
    <name type="scientific">Acholeplasma oculi</name>
    <dbReference type="NCBI Taxonomy" id="35623"/>
    <lineage>
        <taxon>Bacteria</taxon>
        <taxon>Bacillati</taxon>
        <taxon>Mycoplasmatota</taxon>
        <taxon>Mollicutes</taxon>
        <taxon>Acholeplasmatales</taxon>
        <taxon>Acholeplasmataceae</taxon>
        <taxon>Acholeplasma</taxon>
    </lineage>
</organism>
<reference evidence="10" key="1">
    <citation type="submission" date="2014-05" db="EMBL/GenBank/DDBJ databases">
        <authorList>
            <person name="Kube M."/>
        </authorList>
    </citation>
    <scope>NUCLEOTIDE SEQUENCE [LARGE SCALE GENOMIC DNA]</scope>
</reference>
<evidence type="ECO:0000256" key="6">
    <source>
        <dbReference type="ARBA" id="ARBA00023065"/>
    </source>
</evidence>
<keyword evidence="7 8" id="KW-0472">Membrane</keyword>
<evidence type="ECO:0000256" key="5">
    <source>
        <dbReference type="ARBA" id="ARBA00022989"/>
    </source>
</evidence>
<dbReference type="InParanoid" id="A0A061AG77"/>
<keyword evidence="3" id="KW-0813">Transport</keyword>
<feature type="transmembrane region" description="Helical" evidence="8">
    <location>
        <begin position="564"/>
        <end position="588"/>
    </location>
</feature>
<evidence type="ECO:0000256" key="4">
    <source>
        <dbReference type="ARBA" id="ARBA00022692"/>
    </source>
</evidence>
<dbReference type="AlphaFoldDB" id="A0A061AG77"/>
<dbReference type="GO" id="GO:0016471">
    <property type="term" value="C:vacuolar proton-transporting V-type ATPase complex"/>
    <property type="evidence" value="ECO:0007669"/>
    <property type="project" value="TreeGrafter"/>
</dbReference>
<keyword evidence="6" id="KW-0406">Ion transport</keyword>
<dbReference type="InterPro" id="IPR002490">
    <property type="entry name" value="V-ATPase_116kDa_su"/>
</dbReference>
<evidence type="ECO:0000313" key="10">
    <source>
        <dbReference type="Proteomes" id="UP000032434"/>
    </source>
</evidence>
<dbReference type="KEGG" id="aoc:Aocu_04980"/>
<protein>
    <submittedName>
        <fullName evidence="9">V-type ATP synthase subunit I</fullName>
    </submittedName>
</protein>
<evidence type="ECO:0000256" key="7">
    <source>
        <dbReference type="ARBA" id="ARBA00023136"/>
    </source>
</evidence>
<dbReference type="PANTHER" id="PTHR11629:SF63">
    <property type="entry name" value="V-TYPE PROTON ATPASE SUBUNIT A"/>
    <property type="match status" value="1"/>
</dbReference>
<keyword evidence="5 8" id="KW-1133">Transmembrane helix</keyword>
<gene>
    <name evidence="9" type="primary">ntpI2</name>
    <name evidence="9" type="ORF">Aocu_04980</name>
</gene>
<feature type="transmembrane region" description="Helical" evidence="8">
    <location>
        <begin position="337"/>
        <end position="364"/>
    </location>
</feature>
<dbReference type="PANTHER" id="PTHR11629">
    <property type="entry name" value="VACUOLAR PROTON ATPASES"/>
    <property type="match status" value="1"/>
</dbReference>
<dbReference type="STRING" id="35623.Aocu_04980"/>
<keyword evidence="4 8" id="KW-0812">Transmembrane</keyword>
<dbReference type="EMBL" id="LK028559">
    <property type="protein sequence ID" value="CDR30571.1"/>
    <property type="molecule type" value="Genomic_DNA"/>
</dbReference>
<comment type="subcellular location">
    <subcellularLocation>
        <location evidence="1">Membrane</location>
        <topology evidence="1">Multi-pass membrane protein</topology>
    </subcellularLocation>
</comment>